<dbReference type="Pfam" id="PF00924">
    <property type="entry name" value="MS_channel_2nd"/>
    <property type="match status" value="1"/>
</dbReference>
<evidence type="ECO:0000259" key="8">
    <source>
        <dbReference type="PROSITE" id="PS50042"/>
    </source>
</evidence>
<keyword evidence="4 7" id="KW-0812">Transmembrane</keyword>
<evidence type="ECO:0000256" key="3">
    <source>
        <dbReference type="ARBA" id="ARBA00022475"/>
    </source>
</evidence>
<dbReference type="AlphaFoldDB" id="A0A7C3KK33"/>
<dbReference type="PROSITE" id="PS00889">
    <property type="entry name" value="CNMP_BINDING_2"/>
    <property type="match status" value="1"/>
</dbReference>
<dbReference type="Gene3D" id="2.60.120.10">
    <property type="entry name" value="Jelly Rolls"/>
    <property type="match status" value="1"/>
</dbReference>
<dbReference type="SUPFAM" id="SSF82689">
    <property type="entry name" value="Mechanosensitive channel protein MscS (YggB), C-terminal domain"/>
    <property type="match status" value="1"/>
</dbReference>
<comment type="subcellular location">
    <subcellularLocation>
        <location evidence="1">Cell membrane</location>
        <topology evidence="1">Multi-pass membrane protein</topology>
    </subcellularLocation>
</comment>
<evidence type="ECO:0000256" key="4">
    <source>
        <dbReference type="ARBA" id="ARBA00022692"/>
    </source>
</evidence>
<proteinExistence type="inferred from homology"/>
<feature type="transmembrane region" description="Helical" evidence="7">
    <location>
        <begin position="64"/>
        <end position="83"/>
    </location>
</feature>
<dbReference type="Pfam" id="PF21082">
    <property type="entry name" value="MS_channel_3rd"/>
    <property type="match status" value="1"/>
</dbReference>
<organism evidence="9">
    <name type="scientific">Oscillatoriales cyanobacterium SpSt-418</name>
    <dbReference type="NCBI Taxonomy" id="2282169"/>
    <lineage>
        <taxon>Bacteria</taxon>
        <taxon>Bacillati</taxon>
        <taxon>Cyanobacteriota</taxon>
        <taxon>Cyanophyceae</taxon>
        <taxon>Oscillatoriophycideae</taxon>
        <taxon>Oscillatoriales</taxon>
    </lineage>
</organism>
<dbReference type="Pfam" id="PF21088">
    <property type="entry name" value="MS_channel_1st"/>
    <property type="match status" value="1"/>
</dbReference>
<dbReference type="InterPro" id="IPR018490">
    <property type="entry name" value="cNMP-bd_dom_sf"/>
</dbReference>
<dbReference type="SMART" id="SM00100">
    <property type="entry name" value="cNMP"/>
    <property type="match status" value="1"/>
</dbReference>
<dbReference type="InterPro" id="IPR011014">
    <property type="entry name" value="MscS_channel_TM-2"/>
</dbReference>
<evidence type="ECO:0000256" key="2">
    <source>
        <dbReference type="ARBA" id="ARBA00008017"/>
    </source>
</evidence>
<evidence type="ECO:0000256" key="7">
    <source>
        <dbReference type="SAM" id="Phobius"/>
    </source>
</evidence>
<dbReference type="Gene3D" id="2.30.30.60">
    <property type="match status" value="1"/>
</dbReference>
<dbReference type="Pfam" id="PF00027">
    <property type="entry name" value="cNMP_binding"/>
    <property type="match status" value="1"/>
</dbReference>
<dbReference type="PRINTS" id="PR00103">
    <property type="entry name" value="CAMPKINASE"/>
</dbReference>
<dbReference type="InterPro" id="IPR023408">
    <property type="entry name" value="MscS_beta-dom_sf"/>
</dbReference>
<protein>
    <submittedName>
        <fullName evidence="9">Mechanosensitive ion channel</fullName>
    </submittedName>
</protein>
<dbReference type="InterPro" id="IPR049142">
    <property type="entry name" value="MS_channel_1st"/>
</dbReference>
<dbReference type="PROSITE" id="PS50042">
    <property type="entry name" value="CNMP_BINDING_3"/>
    <property type="match status" value="1"/>
</dbReference>
<dbReference type="SUPFAM" id="SSF51206">
    <property type="entry name" value="cAMP-binding domain-like"/>
    <property type="match status" value="1"/>
</dbReference>
<comment type="similarity">
    <text evidence="2">Belongs to the MscS (TC 1.A.23) family.</text>
</comment>
<dbReference type="PANTHER" id="PTHR30347:SF1">
    <property type="entry name" value="MECHANOSENSITIVE CHANNEL MSCK"/>
    <property type="match status" value="1"/>
</dbReference>
<name>A0A7C3KK33_9CYAN</name>
<sequence length="473" mass="52944">MLQGVGGTFSTPMFEIGGNRYSLSLMLTLLVIVIAVFWVSRFLSNWIKHGLLIRIGLDRGSREVIAAFIRYLLSILGMLIVLQTAGVNLSSLTLFAGVLGIGIGFGLQNLASNFISGITLLIEQPMRVGDFVEVDKLLGTVENISIRSTTIRTLDAVSVIVPNVRFVENNIINWSHRDSRCRIHISVGVAYGSDTLLVSEALLDAARKSSRVLTDPPPKVWLKRFGDSSLDFELLVWINQPSESEPIKSGLNFLIERELRQRGIEIPFPQRDLRIHNLHELLPVLHNGKDNHADQAASMADGKRPVSTSLNNATLRDLLRKISYFEACSDVELLQLIEYGYRQLFPAEQIVCEEGTPGEAFYIILKGSVEIFSRRAEQYIATLNESEFFGEMALLMGIPRSATVRTLEESVLFVIERNDLQRLLTAHQGLADQIAKKLVERQQMLKDMGILSELSEETPVVKIRKRLQTLFGI</sequence>
<dbReference type="InterPro" id="IPR011066">
    <property type="entry name" value="MscS_channel_C_sf"/>
</dbReference>
<keyword evidence="6 7" id="KW-0472">Membrane</keyword>
<dbReference type="PANTHER" id="PTHR30347">
    <property type="entry name" value="POTASSIUM CHANNEL RELATED"/>
    <property type="match status" value="1"/>
</dbReference>
<feature type="transmembrane region" description="Helical" evidence="7">
    <location>
        <begin position="89"/>
        <end position="107"/>
    </location>
</feature>
<dbReference type="CDD" id="cd00038">
    <property type="entry name" value="CAP_ED"/>
    <property type="match status" value="1"/>
</dbReference>
<dbReference type="PROSITE" id="PS01246">
    <property type="entry name" value="UPF0003"/>
    <property type="match status" value="1"/>
</dbReference>
<dbReference type="InterPro" id="IPR006686">
    <property type="entry name" value="MscS_channel_CS"/>
</dbReference>
<dbReference type="GO" id="GO:0005886">
    <property type="term" value="C:plasma membrane"/>
    <property type="evidence" value="ECO:0007669"/>
    <property type="project" value="UniProtKB-SubCell"/>
</dbReference>
<comment type="caution">
    <text evidence="9">The sequence shown here is derived from an EMBL/GenBank/DDBJ whole genome shotgun (WGS) entry which is preliminary data.</text>
</comment>
<dbReference type="InterPro" id="IPR049278">
    <property type="entry name" value="MS_channel_C"/>
</dbReference>
<dbReference type="InterPro" id="IPR052702">
    <property type="entry name" value="MscS-like_channel"/>
</dbReference>
<evidence type="ECO:0000313" key="9">
    <source>
        <dbReference type="EMBL" id="HFN01749.1"/>
    </source>
</evidence>
<dbReference type="InterPro" id="IPR014710">
    <property type="entry name" value="RmlC-like_jellyroll"/>
</dbReference>
<evidence type="ECO:0000256" key="1">
    <source>
        <dbReference type="ARBA" id="ARBA00004651"/>
    </source>
</evidence>
<dbReference type="InterPro" id="IPR010920">
    <property type="entry name" value="LSM_dom_sf"/>
</dbReference>
<accession>A0A7C3KK33</accession>
<reference evidence="9" key="1">
    <citation type="journal article" date="2020" name="mSystems">
        <title>Genome- and Community-Level Interaction Insights into Carbon Utilization and Element Cycling Functions of Hydrothermarchaeota in Hydrothermal Sediment.</title>
        <authorList>
            <person name="Zhou Z."/>
            <person name="Liu Y."/>
            <person name="Xu W."/>
            <person name="Pan J."/>
            <person name="Luo Z.H."/>
            <person name="Li M."/>
        </authorList>
    </citation>
    <scope>NUCLEOTIDE SEQUENCE [LARGE SCALE GENOMIC DNA]</scope>
    <source>
        <strain evidence="9">SpSt-418</strain>
    </source>
</reference>
<feature type="domain" description="Cyclic nucleotide-binding" evidence="8">
    <location>
        <begin position="324"/>
        <end position="441"/>
    </location>
</feature>
<dbReference type="InterPro" id="IPR006685">
    <property type="entry name" value="MscS_channel_2nd"/>
</dbReference>
<evidence type="ECO:0000256" key="5">
    <source>
        <dbReference type="ARBA" id="ARBA00022989"/>
    </source>
</evidence>
<dbReference type="EMBL" id="DSRU01000442">
    <property type="protein sequence ID" value="HFN01749.1"/>
    <property type="molecule type" value="Genomic_DNA"/>
</dbReference>
<dbReference type="SUPFAM" id="SSF50182">
    <property type="entry name" value="Sm-like ribonucleoproteins"/>
    <property type="match status" value="1"/>
</dbReference>
<gene>
    <name evidence="9" type="ORF">ENR64_29215</name>
</gene>
<keyword evidence="5 7" id="KW-1133">Transmembrane helix</keyword>
<dbReference type="PROSITE" id="PS00888">
    <property type="entry name" value="CNMP_BINDING_1"/>
    <property type="match status" value="1"/>
</dbReference>
<dbReference type="InterPro" id="IPR018488">
    <property type="entry name" value="cNMP-bd_CS"/>
</dbReference>
<dbReference type="SUPFAM" id="SSF82861">
    <property type="entry name" value="Mechanosensitive channel protein MscS (YggB), transmembrane region"/>
    <property type="match status" value="1"/>
</dbReference>
<dbReference type="InterPro" id="IPR000595">
    <property type="entry name" value="cNMP-bd_dom"/>
</dbReference>
<feature type="transmembrane region" description="Helical" evidence="7">
    <location>
        <begin position="20"/>
        <end position="43"/>
    </location>
</feature>
<dbReference type="Gene3D" id="3.30.70.100">
    <property type="match status" value="1"/>
</dbReference>
<dbReference type="Gene3D" id="1.10.287.1260">
    <property type="match status" value="1"/>
</dbReference>
<evidence type="ECO:0000256" key="6">
    <source>
        <dbReference type="ARBA" id="ARBA00023136"/>
    </source>
</evidence>
<dbReference type="GO" id="GO:0055085">
    <property type="term" value="P:transmembrane transport"/>
    <property type="evidence" value="ECO:0007669"/>
    <property type="project" value="InterPro"/>
</dbReference>
<keyword evidence="3" id="KW-1003">Cell membrane</keyword>